<keyword evidence="9" id="KW-0325">Glycoprotein</keyword>
<feature type="chain" id="PRO_5001655225" description="FAD-binding PCMH-type domain-containing protein" evidence="10">
    <location>
        <begin position="24"/>
        <end position="542"/>
    </location>
</feature>
<dbReference type="Gene3D" id="3.40.462.20">
    <property type="match status" value="1"/>
</dbReference>
<dbReference type="SUPFAM" id="SSF56176">
    <property type="entry name" value="FAD-binding/transporter-associated domain-like"/>
    <property type="match status" value="1"/>
</dbReference>
<evidence type="ECO:0000256" key="1">
    <source>
        <dbReference type="ARBA" id="ARBA00001974"/>
    </source>
</evidence>
<keyword evidence="6 10" id="KW-0732">Signal</keyword>
<reference evidence="13" key="1">
    <citation type="journal article" date="2014" name="Science">
        <title>The coffee genome provides insight into the convergent evolution of caffeine biosynthesis.</title>
        <authorList>
            <person name="Denoeud F."/>
            <person name="Carretero-Paulet L."/>
            <person name="Dereeper A."/>
            <person name="Droc G."/>
            <person name="Guyot R."/>
            <person name="Pietrella M."/>
            <person name="Zheng C."/>
            <person name="Alberti A."/>
            <person name="Anthony F."/>
            <person name="Aprea G."/>
            <person name="Aury J.M."/>
            <person name="Bento P."/>
            <person name="Bernard M."/>
            <person name="Bocs S."/>
            <person name="Campa C."/>
            <person name="Cenci A."/>
            <person name="Combes M.C."/>
            <person name="Crouzillat D."/>
            <person name="Da Silva C."/>
            <person name="Daddiego L."/>
            <person name="De Bellis F."/>
            <person name="Dussert S."/>
            <person name="Garsmeur O."/>
            <person name="Gayraud T."/>
            <person name="Guignon V."/>
            <person name="Jahn K."/>
            <person name="Jamilloux V."/>
            <person name="Joet T."/>
            <person name="Labadie K."/>
            <person name="Lan T."/>
            <person name="Leclercq J."/>
            <person name="Lepelley M."/>
            <person name="Leroy T."/>
            <person name="Li L.T."/>
            <person name="Librado P."/>
            <person name="Lopez L."/>
            <person name="Munoz A."/>
            <person name="Noel B."/>
            <person name="Pallavicini A."/>
            <person name="Perrotta G."/>
            <person name="Poncet V."/>
            <person name="Pot D."/>
            <person name="Priyono X."/>
            <person name="Rigoreau M."/>
            <person name="Rouard M."/>
            <person name="Rozas J."/>
            <person name="Tranchant-Dubreuil C."/>
            <person name="VanBuren R."/>
            <person name="Zhang Q."/>
            <person name="Andrade A.C."/>
            <person name="Argout X."/>
            <person name="Bertrand B."/>
            <person name="de Kochko A."/>
            <person name="Graziosi G."/>
            <person name="Henry R.J."/>
            <person name="Jayarama X."/>
            <person name="Ming R."/>
            <person name="Nagai C."/>
            <person name="Rounsley S."/>
            <person name="Sankoff D."/>
            <person name="Giuliano G."/>
            <person name="Albert V.A."/>
            <person name="Wincker P."/>
            <person name="Lashermes P."/>
        </authorList>
    </citation>
    <scope>NUCLEOTIDE SEQUENCE [LARGE SCALE GENOMIC DNA]</scope>
    <source>
        <strain evidence="13">cv. DH200-94</strain>
    </source>
</reference>
<comment type="similarity">
    <text evidence="3">Belongs to the oxygen-dependent FAD-linked oxidoreductase family.</text>
</comment>
<dbReference type="PhylomeDB" id="A0A068UY73"/>
<feature type="signal peptide" evidence="10">
    <location>
        <begin position="1"/>
        <end position="23"/>
    </location>
</feature>
<name>A0A068UY73_COFCA</name>
<evidence type="ECO:0000259" key="11">
    <source>
        <dbReference type="PROSITE" id="PS51387"/>
    </source>
</evidence>
<dbReference type="InterPro" id="IPR016167">
    <property type="entry name" value="FAD-bd_PCMH_sub1"/>
</dbReference>
<evidence type="ECO:0000256" key="3">
    <source>
        <dbReference type="ARBA" id="ARBA00005466"/>
    </source>
</evidence>
<keyword evidence="5" id="KW-0285">Flavoprotein</keyword>
<evidence type="ECO:0000256" key="4">
    <source>
        <dbReference type="ARBA" id="ARBA00022589"/>
    </source>
</evidence>
<dbReference type="AlphaFoldDB" id="A0A068UY73"/>
<keyword evidence="7" id="KW-0274">FAD</keyword>
<proteinExistence type="inferred from homology"/>
<dbReference type="FunFam" id="3.30.43.10:FF:000004">
    <property type="entry name" value="Berberine bridge enzyme-like 15"/>
    <property type="match status" value="1"/>
</dbReference>
<comment type="pathway">
    <text evidence="2">Alkaloid biosynthesis.</text>
</comment>
<evidence type="ECO:0000256" key="9">
    <source>
        <dbReference type="ARBA" id="ARBA00023180"/>
    </source>
</evidence>
<dbReference type="GO" id="GO:0016491">
    <property type="term" value="F:oxidoreductase activity"/>
    <property type="evidence" value="ECO:0007669"/>
    <property type="project" value="InterPro"/>
</dbReference>
<sequence length="542" mass="61147">MFPFLLLLLSFITFSSQPFSATSDTIYDNFAYCLTRNGIPSNQISKILYSPSNSSFSSVLDAYVRNKRLNTPTTRKPSIIVTPLQVQHIQAAILCTKGTGLQLNIRSGGHDFEGLSYVSDVPFIILDLFNLRSISVDTATETAWVQAGATLGELYYRIWEKSKILGFPAGVCPTVGVGGHISGGGYGSLLRRYGLTVDNVLDAQIIDVNGRVLDRKAMGEDLFWAIRGGGGASFGVVLAYRIRLVRVLEIHSVFTVQKTEAENATDVLYKWQNVADKIDNDLFIRVLVQPITGKVKGQKIIRLTFMGHFLGDANRLISVMNTGFPELGLKRSDCLETSWIDTMLWWYKYKIGTAKEVLLSRAYDQLIFFKRKSDYVQNPIPKDGLVSLFKKMSEITYGGKIGLVFNPYGGRMREIPENETPFPHRAGIIFKIQYSVNWEDADPNLINEYVGEARNLYSFMTPFVSKNPRQAFLNYRDLDIGTTDNGKNRYNEGQVYGVKYFKNNFDRLVKVKTMVDPQNFFRNEQSIPTLNLQTSKGRKGRK</sequence>
<evidence type="ECO:0000256" key="7">
    <source>
        <dbReference type="ARBA" id="ARBA00022827"/>
    </source>
</evidence>
<comment type="cofactor">
    <cofactor evidence="1">
        <name>FAD</name>
        <dbReference type="ChEBI" id="CHEBI:57692"/>
    </cofactor>
</comment>
<dbReference type="Gene3D" id="3.30.43.10">
    <property type="entry name" value="Uridine Diphospho-n-acetylenolpyruvylglucosamine Reductase, domain 2"/>
    <property type="match status" value="1"/>
</dbReference>
<dbReference type="OMA" id="NRYNEGQ"/>
<dbReference type="InterPro" id="IPR012951">
    <property type="entry name" value="BBE"/>
</dbReference>
<organism evidence="12 13">
    <name type="scientific">Coffea canephora</name>
    <name type="common">Robusta coffee</name>
    <dbReference type="NCBI Taxonomy" id="49390"/>
    <lineage>
        <taxon>Eukaryota</taxon>
        <taxon>Viridiplantae</taxon>
        <taxon>Streptophyta</taxon>
        <taxon>Embryophyta</taxon>
        <taxon>Tracheophyta</taxon>
        <taxon>Spermatophyta</taxon>
        <taxon>Magnoliopsida</taxon>
        <taxon>eudicotyledons</taxon>
        <taxon>Gunneridae</taxon>
        <taxon>Pentapetalae</taxon>
        <taxon>asterids</taxon>
        <taxon>lamiids</taxon>
        <taxon>Gentianales</taxon>
        <taxon>Rubiaceae</taxon>
        <taxon>Ixoroideae</taxon>
        <taxon>Gardenieae complex</taxon>
        <taxon>Bertiereae - Coffeeae clade</taxon>
        <taxon>Coffeeae</taxon>
        <taxon>Coffea</taxon>
    </lineage>
</organism>
<dbReference type="GO" id="GO:0071949">
    <property type="term" value="F:FAD binding"/>
    <property type="evidence" value="ECO:0007669"/>
    <property type="project" value="InterPro"/>
</dbReference>
<dbReference type="STRING" id="49390.A0A068UY73"/>
<dbReference type="InterPro" id="IPR036318">
    <property type="entry name" value="FAD-bd_PCMH-like_sf"/>
</dbReference>
<gene>
    <name evidence="12" type="ORF">GSCOC_T00036263001</name>
</gene>
<evidence type="ECO:0000256" key="8">
    <source>
        <dbReference type="ARBA" id="ARBA00023157"/>
    </source>
</evidence>
<dbReference type="OrthoDB" id="407275at2759"/>
<evidence type="ECO:0000256" key="2">
    <source>
        <dbReference type="ARBA" id="ARBA00004913"/>
    </source>
</evidence>
<keyword evidence="8" id="KW-1015">Disulfide bond</keyword>
<dbReference type="InterPro" id="IPR016169">
    <property type="entry name" value="FAD-bd_PCMH_sub2"/>
</dbReference>
<keyword evidence="13" id="KW-1185">Reference proteome</keyword>
<feature type="domain" description="FAD-binding PCMH-type" evidence="11">
    <location>
        <begin position="73"/>
        <end position="247"/>
    </location>
</feature>
<dbReference type="Gramene" id="CDP12593">
    <property type="protein sequence ID" value="CDP12593"/>
    <property type="gene ID" value="GSCOC_T00036263001"/>
</dbReference>
<dbReference type="Gene3D" id="3.30.465.10">
    <property type="match status" value="1"/>
</dbReference>
<dbReference type="InParanoid" id="A0A068UY73"/>
<dbReference type="FunCoup" id="A0A068UY73">
    <property type="interactions" value="69"/>
</dbReference>
<accession>A0A068UY73</accession>
<evidence type="ECO:0000256" key="10">
    <source>
        <dbReference type="SAM" id="SignalP"/>
    </source>
</evidence>
<keyword evidence="4" id="KW-0017">Alkaloid metabolism</keyword>
<dbReference type="PANTHER" id="PTHR32448">
    <property type="entry name" value="OS08G0158400 PROTEIN"/>
    <property type="match status" value="1"/>
</dbReference>
<dbReference type="InterPro" id="IPR016166">
    <property type="entry name" value="FAD-bd_PCMH"/>
</dbReference>
<dbReference type="Pfam" id="PF08031">
    <property type="entry name" value="BBE"/>
    <property type="match status" value="1"/>
</dbReference>
<evidence type="ECO:0000256" key="6">
    <source>
        <dbReference type="ARBA" id="ARBA00022729"/>
    </source>
</evidence>
<evidence type="ECO:0000313" key="12">
    <source>
        <dbReference type="EMBL" id="CDP12593.1"/>
    </source>
</evidence>
<evidence type="ECO:0000313" key="13">
    <source>
        <dbReference type="Proteomes" id="UP000295252"/>
    </source>
</evidence>
<dbReference type="Proteomes" id="UP000295252">
    <property type="component" value="Chromosome XI"/>
</dbReference>
<dbReference type="InterPro" id="IPR006094">
    <property type="entry name" value="Oxid_FAD_bind_N"/>
</dbReference>
<dbReference type="Pfam" id="PF01565">
    <property type="entry name" value="FAD_binding_4"/>
    <property type="match status" value="1"/>
</dbReference>
<protein>
    <recommendedName>
        <fullName evidence="11">FAD-binding PCMH-type domain-containing protein</fullName>
    </recommendedName>
</protein>
<dbReference type="PROSITE" id="PS51387">
    <property type="entry name" value="FAD_PCMH"/>
    <property type="match status" value="1"/>
</dbReference>
<evidence type="ECO:0000256" key="5">
    <source>
        <dbReference type="ARBA" id="ARBA00022630"/>
    </source>
</evidence>
<dbReference type="EMBL" id="HG739152">
    <property type="protein sequence ID" value="CDP12593.1"/>
    <property type="molecule type" value="Genomic_DNA"/>
</dbReference>